<comment type="caution">
    <text evidence="1">The sequence shown here is derived from an EMBL/GenBank/DDBJ whole genome shotgun (WGS) entry which is preliminary data.</text>
</comment>
<reference evidence="1 2" key="1">
    <citation type="submission" date="2014-10" db="EMBL/GenBank/DDBJ databases">
        <title>Genome sequence of Ponticoccus sp. strain UMTAT08 isolated from clonal culture of toxic dinoflagellate Alexandrium tamiyavanichii.</title>
        <authorList>
            <person name="Gan H.Y."/>
            <person name="Muhd D.-D."/>
            <person name="Mohd Noor M.E."/>
            <person name="Yeong Y.S."/>
            <person name="Usup G."/>
        </authorList>
    </citation>
    <scope>NUCLEOTIDE SEQUENCE [LARGE SCALE GENOMIC DNA]</scope>
    <source>
        <strain evidence="1 2">UMTAT08</strain>
    </source>
</reference>
<evidence type="ECO:0000313" key="2">
    <source>
        <dbReference type="Proteomes" id="UP000030960"/>
    </source>
</evidence>
<dbReference type="EMBL" id="JSUQ01000008">
    <property type="protein sequence ID" value="KHQ53075.1"/>
    <property type="molecule type" value="Genomic_DNA"/>
</dbReference>
<evidence type="ECO:0000313" key="1">
    <source>
        <dbReference type="EMBL" id="KHQ53075.1"/>
    </source>
</evidence>
<gene>
    <name evidence="1" type="ORF">OA50_02100</name>
</gene>
<dbReference type="STRING" id="561184.SAMN05216376_106118"/>
<sequence>MEETEITLRLPRPLHDAATRLSARQDTTLDHLLQEALTRTVQDAAAHRAAPGPALAACIRDRLSPDFARARSWPELQGRLLLKGYRLRQSVEGLVLYHQPGGQRICTLSALDQCAEALARRFGRAFPAHANSWIPDTAHATERDALRPAG</sequence>
<dbReference type="Proteomes" id="UP000030960">
    <property type="component" value="Unassembled WGS sequence"/>
</dbReference>
<name>A0A0B3RPK1_9RHOB</name>
<keyword evidence="2" id="KW-1185">Reference proteome</keyword>
<proteinExistence type="predicted"/>
<dbReference type="RefSeq" id="WP_139022582.1">
    <property type="nucleotide sequence ID" value="NZ_JSUQ01000008.1"/>
</dbReference>
<dbReference type="OrthoDB" id="7869496at2"/>
<protein>
    <submittedName>
        <fullName evidence="1">Uncharacterized protein</fullName>
    </submittedName>
</protein>
<dbReference type="AlphaFoldDB" id="A0A0B3RPK1"/>
<accession>A0A0B3RPK1</accession>
<organism evidence="1 2">
    <name type="scientific">Mameliella alba</name>
    <dbReference type="NCBI Taxonomy" id="561184"/>
    <lineage>
        <taxon>Bacteria</taxon>
        <taxon>Pseudomonadati</taxon>
        <taxon>Pseudomonadota</taxon>
        <taxon>Alphaproteobacteria</taxon>
        <taxon>Rhodobacterales</taxon>
        <taxon>Roseobacteraceae</taxon>
        <taxon>Mameliella</taxon>
    </lineage>
</organism>